<evidence type="ECO:0000256" key="3">
    <source>
        <dbReference type="ARBA" id="ARBA00022525"/>
    </source>
</evidence>
<feature type="signal peptide" evidence="5">
    <location>
        <begin position="1"/>
        <end position="20"/>
    </location>
</feature>
<evidence type="ECO:0000259" key="6">
    <source>
        <dbReference type="Pfam" id="PF20147"/>
    </source>
</evidence>
<proteinExistence type="predicted"/>
<protein>
    <recommendedName>
        <fullName evidence="6">Crinkler effector protein N-terminal domain-containing protein</fullName>
    </recommendedName>
</protein>
<feature type="non-terminal residue" evidence="7">
    <location>
        <position position="1"/>
    </location>
</feature>
<dbReference type="VEuPathDB" id="FungiDB:PPTG_14904"/>
<organism evidence="7">
    <name type="scientific">Phytophthora nicotianae</name>
    <name type="common">Potato buckeye rot agent</name>
    <name type="synonym">Phytophthora parasitica</name>
    <dbReference type="NCBI Taxonomy" id="4792"/>
    <lineage>
        <taxon>Eukaryota</taxon>
        <taxon>Sar</taxon>
        <taxon>Stramenopiles</taxon>
        <taxon>Oomycota</taxon>
        <taxon>Peronosporomycetes</taxon>
        <taxon>Peronosporales</taxon>
        <taxon>Peronosporaceae</taxon>
        <taxon>Phytophthora</taxon>
    </lineage>
</organism>
<gene>
    <name evidence="7" type="ORF">L915_11502</name>
</gene>
<evidence type="ECO:0000256" key="4">
    <source>
        <dbReference type="SAM" id="MobiDB-lite"/>
    </source>
</evidence>
<reference evidence="7" key="1">
    <citation type="submission" date="2013-11" db="EMBL/GenBank/DDBJ databases">
        <title>The Genome Sequence of Phytophthora parasitica CJ02B3.</title>
        <authorList>
            <consortium name="The Broad Institute Genomics Platform"/>
            <person name="Russ C."/>
            <person name="Tyler B."/>
            <person name="Panabieres F."/>
            <person name="Shan W."/>
            <person name="Tripathy S."/>
            <person name="Grunwald N."/>
            <person name="Machado M."/>
            <person name="Johnson C.S."/>
            <person name="Arredondo F."/>
            <person name="Hong C."/>
            <person name="Coffey M."/>
            <person name="Young S.K."/>
            <person name="Zeng Q."/>
            <person name="Gargeya S."/>
            <person name="Fitzgerald M."/>
            <person name="Abouelleil A."/>
            <person name="Alvarado L."/>
            <person name="Chapman S.B."/>
            <person name="Gainer-Dewar J."/>
            <person name="Goldberg J."/>
            <person name="Griggs A."/>
            <person name="Gujja S."/>
            <person name="Hansen M."/>
            <person name="Howarth C."/>
            <person name="Imamovic A."/>
            <person name="Ireland A."/>
            <person name="Larimer J."/>
            <person name="McCowan C."/>
            <person name="Murphy C."/>
            <person name="Pearson M."/>
            <person name="Poon T.W."/>
            <person name="Priest M."/>
            <person name="Roberts A."/>
            <person name="Saif S."/>
            <person name="Shea T."/>
            <person name="Sykes S."/>
            <person name="Wortman J."/>
            <person name="Nusbaum C."/>
            <person name="Birren B."/>
        </authorList>
    </citation>
    <scope>NUCLEOTIDE SEQUENCE [LARGE SCALE GENOMIC DNA]</scope>
    <source>
        <strain evidence="7">CJ02B3</strain>
    </source>
</reference>
<dbReference type="Proteomes" id="UP000053236">
    <property type="component" value="Unassembled WGS sequence"/>
</dbReference>
<accession>W2GLW4</accession>
<feature type="chain" id="PRO_5004816865" description="Crinkler effector protein N-terminal domain-containing protein" evidence="5">
    <location>
        <begin position="21"/>
        <end position="413"/>
    </location>
</feature>
<dbReference type="EMBL" id="KI687041">
    <property type="protein sequence ID" value="ETK83251.1"/>
    <property type="molecule type" value="Genomic_DNA"/>
</dbReference>
<feature type="region of interest" description="Disordered" evidence="4">
    <location>
        <begin position="155"/>
        <end position="180"/>
    </location>
</feature>
<evidence type="ECO:0000256" key="2">
    <source>
        <dbReference type="ARBA" id="ARBA00004613"/>
    </source>
</evidence>
<dbReference type="AlphaFoldDB" id="W2GLW4"/>
<comment type="subcellular location">
    <subcellularLocation>
        <location evidence="1">Host cell</location>
    </subcellularLocation>
    <subcellularLocation>
        <location evidence="2">Secreted</location>
    </subcellularLocation>
</comment>
<keyword evidence="5" id="KW-0732">Signal</keyword>
<evidence type="ECO:0000313" key="7">
    <source>
        <dbReference type="EMBL" id="ETK83251.1"/>
    </source>
</evidence>
<name>W2GLW4_PHYNI</name>
<feature type="compositionally biased region" description="Basic and acidic residues" evidence="4">
    <location>
        <begin position="155"/>
        <end position="177"/>
    </location>
</feature>
<keyword evidence="3" id="KW-0964">Secreted</keyword>
<evidence type="ECO:0000256" key="5">
    <source>
        <dbReference type="SAM" id="SignalP"/>
    </source>
</evidence>
<dbReference type="InterPro" id="IPR045379">
    <property type="entry name" value="Crinkler_N"/>
</dbReference>
<sequence length="413" mass="47709">KQGETMKLTLFCLLINATDATPFSVDMDETKTIDHVKNAIKAKEEILVKASSLRLFLARKDDEWLSATDPNVELSKTDEIDKTWLEHELNPTELLEDVFEKDKLGKRVIHVLVRVPEELEAEMKVNMVRKALAIAQASEKALSITKEAKAKLRKVEEERRKQEEERRKQEEEQRRIENMPAKRKRDWNELNKVLEKKRGRDGSTGFSSVEYESLPKRFRPSRENEVTEGPFFDLLHSEVAKTSVDDATLDFIVKVLRTKLLAYKSSEVNETTRVQFMGAIFENVVCMFDEEDRKRDPEDRTQLHIESKMVGQYVKANGTVDFRITRGTKMVCVIEAKDDDFKKGSAQSILGMEVAVDNNNEECVYGVVTNYSGWRFLKRTDEKIEMFRDVIGNDNLRDDVKRVSGRLYAMLAN</sequence>
<dbReference type="Pfam" id="PF20147">
    <property type="entry name" value="Crinkler"/>
    <property type="match status" value="1"/>
</dbReference>
<dbReference type="GO" id="GO:0043657">
    <property type="term" value="C:host cell"/>
    <property type="evidence" value="ECO:0007669"/>
    <property type="project" value="UniProtKB-SubCell"/>
</dbReference>
<dbReference type="GO" id="GO:0005576">
    <property type="term" value="C:extracellular region"/>
    <property type="evidence" value="ECO:0007669"/>
    <property type="project" value="UniProtKB-SubCell"/>
</dbReference>
<feature type="domain" description="Crinkler effector protein N-terminal" evidence="6">
    <location>
        <begin position="8"/>
        <end position="114"/>
    </location>
</feature>
<evidence type="ECO:0000256" key="1">
    <source>
        <dbReference type="ARBA" id="ARBA00004340"/>
    </source>
</evidence>